<dbReference type="GO" id="GO:0031460">
    <property type="term" value="P:glycine betaine transport"/>
    <property type="evidence" value="ECO:0007669"/>
    <property type="project" value="TreeGrafter"/>
</dbReference>
<evidence type="ECO:0000256" key="9">
    <source>
        <dbReference type="RuleBase" id="RU363032"/>
    </source>
</evidence>
<dbReference type="PANTHER" id="PTHR47737">
    <property type="entry name" value="GLYCINE BETAINE/PROLINE BETAINE TRANSPORT SYSTEM PERMEASE PROTEIN PROW"/>
    <property type="match status" value="1"/>
</dbReference>
<keyword evidence="6 9" id="KW-0472">Membrane</keyword>
<dbReference type="SUPFAM" id="SSF53850">
    <property type="entry name" value="Periplasmic binding protein-like II"/>
    <property type="match status" value="1"/>
</dbReference>
<comment type="similarity">
    <text evidence="7">In the C-terminal section; belongs to the OsmX family.</text>
</comment>
<dbReference type="EMBL" id="AYZL01000006">
    <property type="protein sequence ID" value="KRN04755.1"/>
    <property type="molecule type" value="Genomic_DNA"/>
</dbReference>
<dbReference type="CDD" id="cd13639">
    <property type="entry name" value="PBP2_OpuAC_like"/>
    <property type="match status" value="1"/>
</dbReference>
<protein>
    <submittedName>
        <fullName evidence="11">Glycine betaine L-proline ABC transporter glycine betaine L-proline-binding permease protein</fullName>
    </submittedName>
</protein>
<dbReference type="Pfam" id="PF00528">
    <property type="entry name" value="BPD_transp_1"/>
    <property type="match status" value="1"/>
</dbReference>
<keyword evidence="4 9" id="KW-0812">Transmembrane</keyword>
<evidence type="ECO:0000256" key="1">
    <source>
        <dbReference type="ARBA" id="ARBA00004141"/>
    </source>
</evidence>
<dbReference type="InterPro" id="IPR000515">
    <property type="entry name" value="MetI-like"/>
</dbReference>
<comment type="caution">
    <text evidence="11">The sequence shown here is derived from an EMBL/GenBank/DDBJ whole genome shotgun (WGS) entry which is preliminary data.</text>
</comment>
<evidence type="ECO:0000256" key="6">
    <source>
        <dbReference type="ARBA" id="ARBA00023136"/>
    </source>
</evidence>
<dbReference type="PROSITE" id="PS50928">
    <property type="entry name" value="ABC_TM1"/>
    <property type="match status" value="1"/>
</dbReference>
<dbReference type="InterPro" id="IPR035906">
    <property type="entry name" value="MetI-like_sf"/>
</dbReference>
<reference evidence="11 12" key="1">
    <citation type="journal article" date="2015" name="Genome Announc.">
        <title>Expanding the biotechnology potential of lactobacilli through comparative genomics of 213 strains and associated genera.</title>
        <authorList>
            <person name="Sun Z."/>
            <person name="Harris H.M."/>
            <person name="McCann A."/>
            <person name="Guo C."/>
            <person name="Argimon S."/>
            <person name="Zhang W."/>
            <person name="Yang X."/>
            <person name="Jeffery I.B."/>
            <person name="Cooney J.C."/>
            <person name="Kagawa T.F."/>
            <person name="Liu W."/>
            <person name="Song Y."/>
            <person name="Salvetti E."/>
            <person name="Wrobel A."/>
            <person name="Rasinkangas P."/>
            <person name="Parkhill J."/>
            <person name="Rea M.C."/>
            <person name="O'Sullivan O."/>
            <person name="Ritari J."/>
            <person name="Douillard F.P."/>
            <person name="Paul Ross R."/>
            <person name="Yang R."/>
            <person name="Briner A.E."/>
            <person name="Felis G.E."/>
            <person name="de Vos W.M."/>
            <person name="Barrangou R."/>
            <person name="Klaenhammer T.R."/>
            <person name="Caufield P.W."/>
            <person name="Cui Y."/>
            <person name="Zhang H."/>
            <person name="O'Toole P.W."/>
        </authorList>
    </citation>
    <scope>NUCLEOTIDE SEQUENCE [LARGE SCALE GENOMIC DNA]</scope>
    <source>
        <strain evidence="11 12">DSM 23037</strain>
    </source>
</reference>
<dbReference type="FunFam" id="1.10.3720.10:FF:000001">
    <property type="entry name" value="Glycine betaine ABC transporter, permease"/>
    <property type="match status" value="1"/>
</dbReference>
<evidence type="ECO:0000259" key="10">
    <source>
        <dbReference type="PROSITE" id="PS50928"/>
    </source>
</evidence>
<accession>A0A0R2DMR8</accession>
<feature type="transmembrane region" description="Helical" evidence="9">
    <location>
        <begin position="143"/>
        <end position="169"/>
    </location>
</feature>
<evidence type="ECO:0000256" key="5">
    <source>
        <dbReference type="ARBA" id="ARBA00022989"/>
    </source>
</evidence>
<dbReference type="GO" id="GO:0015871">
    <property type="term" value="P:choline transport"/>
    <property type="evidence" value="ECO:0007669"/>
    <property type="project" value="TreeGrafter"/>
</dbReference>
<feature type="transmembrane region" description="Helical" evidence="9">
    <location>
        <begin position="20"/>
        <end position="41"/>
    </location>
</feature>
<feature type="transmembrane region" description="Helical" evidence="9">
    <location>
        <begin position="73"/>
        <end position="92"/>
    </location>
</feature>
<dbReference type="AlphaFoldDB" id="A0A0R2DMR8"/>
<dbReference type="GO" id="GO:0015226">
    <property type="term" value="F:carnitine transmembrane transporter activity"/>
    <property type="evidence" value="ECO:0007669"/>
    <property type="project" value="TreeGrafter"/>
</dbReference>
<evidence type="ECO:0000256" key="8">
    <source>
        <dbReference type="ARBA" id="ARBA00035652"/>
    </source>
</evidence>
<gene>
    <name evidence="11" type="ORF">FC86_GL001111</name>
</gene>
<evidence type="ECO:0000313" key="12">
    <source>
        <dbReference type="Proteomes" id="UP000051378"/>
    </source>
</evidence>
<dbReference type="Pfam" id="PF04069">
    <property type="entry name" value="OpuAC"/>
    <property type="match status" value="1"/>
</dbReference>
<evidence type="ECO:0000256" key="7">
    <source>
        <dbReference type="ARBA" id="ARBA00035642"/>
    </source>
</evidence>
<comment type="subcellular location">
    <subcellularLocation>
        <location evidence="9">Cell membrane</location>
        <topology evidence="9">Multi-pass membrane protein</topology>
    </subcellularLocation>
    <subcellularLocation>
        <location evidence="1">Membrane</location>
        <topology evidence="1">Multi-pass membrane protein</topology>
    </subcellularLocation>
</comment>
<keyword evidence="2 9" id="KW-0813">Transport</keyword>
<proteinExistence type="inferred from homology"/>
<dbReference type="STRING" id="1423744.FC86_GL001111"/>
<feature type="domain" description="ABC transmembrane type-1" evidence="10">
    <location>
        <begin position="95"/>
        <end position="274"/>
    </location>
</feature>
<dbReference type="GO" id="GO:0043190">
    <property type="term" value="C:ATP-binding cassette (ABC) transporter complex"/>
    <property type="evidence" value="ECO:0007669"/>
    <property type="project" value="InterPro"/>
</dbReference>
<dbReference type="InterPro" id="IPR007210">
    <property type="entry name" value="ABC_Gly_betaine_transp_sub-bd"/>
</dbReference>
<feature type="transmembrane region" description="Helical" evidence="9">
    <location>
        <begin position="221"/>
        <end position="241"/>
    </location>
</feature>
<organism evidence="11 12">
    <name type="scientific">Holzapfeliella floricola DSM 23037 = JCM 16512</name>
    <dbReference type="NCBI Taxonomy" id="1423744"/>
    <lineage>
        <taxon>Bacteria</taxon>
        <taxon>Bacillati</taxon>
        <taxon>Bacillota</taxon>
        <taxon>Bacilli</taxon>
        <taxon>Lactobacillales</taxon>
        <taxon>Lactobacillaceae</taxon>
        <taxon>Holzapfeliella</taxon>
    </lineage>
</organism>
<comment type="similarity">
    <text evidence="8">In the N-terminal section; belongs to the binding-protein-dependent transport system permease family.</text>
</comment>
<dbReference type="SUPFAM" id="SSF161098">
    <property type="entry name" value="MetI-like"/>
    <property type="match status" value="1"/>
</dbReference>
<evidence type="ECO:0000256" key="3">
    <source>
        <dbReference type="ARBA" id="ARBA00022475"/>
    </source>
</evidence>
<evidence type="ECO:0000256" key="4">
    <source>
        <dbReference type="ARBA" id="ARBA00022692"/>
    </source>
</evidence>
<dbReference type="PANTHER" id="PTHR47737:SF1">
    <property type="entry name" value="GLYCINE BETAINE_PROLINE BETAINE TRANSPORT SYSTEM PERMEASE PROTEIN PROW"/>
    <property type="match status" value="1"/>
</dbReference>
<evidence type="ECO:0000256" key="2">
    <source>
        <dbReference type="ARBA" id="ARBA00022448"/>
    </source>
</evidence>
<feature type="transmembrane region" description="Helical" evidence="9">
    <location>
        <begin position="48"/>
        <end position="67"/>
    </location>
</feature>
<dbReference type="GO" id="GO:0005275">
    <property type="term" value="F:amine transmembrane transporter activity"/>
    <property type="evidence" value="ECO:0007669"/>
    <property type="project" value="TreeGrafter"/>
</dbReference>
<comment type="similarity">
    <text evidence="9">Belongs to the binding-protein-dependent transport system permease family.</text>
</comment>
<dbReference type="Gene3D" id="3.40.190.100">
    <property type="entry name" value="Glycine betaine-binding periplasmic protein, domain 2"/>
    <property type="match status" value="2"/>
</dbReference>
<feature type="transmembrane region" description="Helical" evidence="9">
    <location>
        <begin position="99"/>
        <end position="119"/>
    </location>
</feature>
<feature type="transmembrane region" description="Helical" evidence="9">
    <location>
        <begin position="253"/>
        <end position="270"/>
    </location>
</feature>
<keyword evidence="12" id="KW-1185">Reference proteome</keyword>
<feature type="transmembrane region" description="Helical" evidence="9">
    <location>
        <begin position="299"/>
        <end position="319"/>
    </location>
</feature>
<keyword evidence="3" id="KW-1003">Cell membrane</keyword>
<sequence length="586" mass="63288">MLFNMSVPQLPVADWVEALTQWLTTTLSGLFGFIQTIGQGLMNGITNYLTWINPFVMIAIVVIGAFFISGRKFGLAAFSLIGLLFVENQGAWNDLMSTFTLILVSSLLAVIIGIPLGIWSSKSNGAQAIITPILDFMQTMPGFVYLIPAVAFFGIGVVPGVFASVIFALPPTVRMTNLGIRQVPGELVEASESFGSTASQRLFKLDLPLAKNTIMAGVNQTVMLSLSMVVISSMIGAPGLGRGILSSVQRAQVGSGFVNGLSIVILAIIIDRYTQGLNRIMSENIADEAIRQSKKRNRLIGVIIALVALVGGFITQTVVASQSGTTSKGNITLAYFEMDDAVATTNVAAQILRDAGYNVDATPLDNSVMWQAVANKQADALLAGWLPLTHKAQYEKFKDQLDLLGANYEGAQLGLVVPSYMNVNSIDDLKNQANKTIVTNEPGSGATAATKSVIDQYANLKDNGWKIESSSTGAMAVSLGQAIKNHKEIIISGWTPHWIFGEYDVKFLQDPKKGFGDSETINTFARQGLKDDKPEAYNILKQFKWDDKAINEVMLAIRGGKSPQDAAKDWISKNKDKVDGWINSSK</sequence>
<dbReference type="PATRIC" id="fig|1423744.4.peg.1140"/>
<dbReference type="Proteomes" id="UP000051378">
    <property type="component" value="Unassembled WGS sequence"/>
</dbReference>
<evidence type="ECO:0000313" key="11">
    <source>
        <dbReference type="EMBL" id="KRN04755.1"/>
    </source>
</evidence>
<dbReference type="Gene3D" id="1.10.3720.10">
    <property type="entry name" value="MetI-like"/>
    <property type="match status" value="1"/>
</dbReference>
<dbReference type="Gene3D" id="3.10.105.10">
    <property type="entry name" value="Dipeptide-binding Protein, Domain 3"/>
    <property type="match status" value="2"/>
</dbReference>
<name>A0A0R2DMR8_9LACO</name>
<keyword evidence="5 9" id="KW-1133">Transmembrane helix</keyword>
<dbReference type="CDD" id="cd06261">
    <property type="entry name" value="TM_PBP2"/>
    <property type="match status" value="1"/>
</dbReference>